<evidence type="ECO:0000256" key="6">
    <source>
        <dbReference type="ARBA" id="ARBA00023002"/>
    </source>
</evidence>
<proteinExistence type="inferred from homology"/>
<dbReference type="InterPro" id="IPR006367">
    <property type="entry name" value="Sirohaem_synthase_N"/>
</dbReference>
<protein>
    <submittedName>
        <fullName evidence="16">Uroporphyrin-III C-methyltransferase/precorrin-2 dehydrogenase/sirohydrochlorin ferrochelatase</fullName>
    </submittedName>
</protein>
<name>A0A4R7I5U1_9ACTN</name>
<evidence type="ECO:0000313" key="16">
    <source>
        <dbReference type="EMBL" id="TDT18186.1"/>
    </source>
</evidence>
<dbReference type="GO" id="GO:0032259">
    <property type="term" value="P:methylation"/>
    <property type="evidence" value="ECO:0007669"/>
    <property type="project" value="UniProtKB-KW"/>
</dbReference>
<dbReference type="Gene3D" id="3.30.160.110">
    <property type="entry name" value="Siroheme synthase, domain 2"/>
    <property type="match status" value="1"/>
</dbReference>
<dbReference type="SUPFAM" id="SSF75615">
    <property type="entry name" value="Siroheme synthase middle domains-like"/>
    <property type="match status" value="1"/>
</dbReference>
<dbReference type="SUPFAM" id="SSF51735">
    <property type="entry name" value="NAD(P)-binding Rossmann-fold domains"/>
    <property type="match status" value="1"/>
</dbReference>
<dbReference type="GO" id="GO:0051287">
    <property type="term" value="F:NAD binding"/>
    <property type="evidence" value="ECO:0007669"/>
    <property type="project" value="InterPro"/>
</dbReference>
<evidence type="ECO:0000256" key="7">
    <source>
        <dbReference type="ARBA" id="ARBA00023027"/>
    </source>
</evidence>
<organism evidence="16 17">
    <name type="scientific">Ilumatobacter fluminis</name>
    <dbReference type="NCBI Taxonomy" id="467091"/>
    <lineage>
        <taxon>Bacteria</taxon>
        <taxon>Bacillati</taxon>
        <taxon>Actinomycetota</taxon>
        <taxon>Acidimicrobiia</taxon>
        <taxon>Acidimicrobiales</taxon>
        <taxon>Ilumatobacteraceae</taxon>
        <taxon>Ilumatobacter</taxon>
    </lineage>
</organism>
<evidence type="ECO:0000256" key="11">
    <source>
        <dbReference type="ARBA" id="ARBA00047561"/>
    </source>
</evidence>
<dbReference type="Pfam" id="PF00590">
    <property type="entry name" value="TP_methylase"/>
    <property type="match status" value="1"/>
</dbReference>
<dbReference type="PROSITE" id="PS00839">
    <property type="entry name" value="SUMT_1"/>
    <property type="match status" value="1"/>
</dbReference>
<dbReference type="UniPathway" id="UPA00262">
    <property type="reaction ID" value="UER00222"/>
</dbReference>
<comment type="catalytic activity">
    <reaction evidence="11">
        <text>precorrin-2 + NAD(+) = sirohydrochlorin + NADH + 2 H(+)</text>
        <dbReference type="Rhea" id="RHEA:15613"/>
        <dbReference type="ChEBI" id="CHEBI:15378"/>
        <dbReference type="ChEBI" id="CHEBI:57540"/>
        <dbReference type="ChEBI" id="CHEBI:57945"/>
        <dbReference type="ChEBI" id="CHEBI:58351"/>
        <dbReference type="ChEBI" id="CHEBI:58827"/>
        <dbReference type="EC" id="1.3.1.76"/>
    </reaction>
</comment>
<dbReference type="InterPro" id="IPR014776">
    <property type="entry name" value="4pyrrole_Mease_sub2"/>
</dbReference>
<keyword evidence="10" id="KW-0511">Multifunctional enzyme</keyword>
<evidence type="ECO:0000256" key="9">
    <source>
        <dbReference type="ARBA" id="ARBA00023244"/>
    </source>
</evidence>
<dbReference type="RefSeq" id="WP_133870418.1">
    <property type="nucleotide sequence ID" value="NZ_SOAU01000001.1"/>
</dbReference>
<evidence type="ECO:0000256" key="13">
    <source>
        <dbReference type="RuleBase" id="RU003960"/>
    </source>
</evidence>
<dbReference type="InterPro" id="IPR000878">
    <property type="entry name" value="4pyrrol_Mease"/>
</dbReference>
<comment type="caution">
    <text evidence="16">The sequence shown here is derived from an EMBL/GenBank/DDBJ whole genome shotgun (WGS) entry which is preliminary data.</text>
</comment>
<dbReference type="Pfam" id="PF13241">
    <property type="entry name" value="NAD_binding_7"/>
    <property type="match status" value="1"/>
</dbReference>
<reference evidence="16 17" key="1">
    <citation type="submission" date="2019-03" db="EMBL/GenBank/DDBJ databases">
        <title>Sequencing the genomes of 1000 actinobacteria strains.</title>
        <authorList>
            <person name="Klenk H.-P."/>
        </authorList>
    </citation>
    <scope>NUCLEOTIDE SEQUENCE [LARGE SCALE GENOMIC DNA]</scope>
    <source>
        <strain evidence="16 17">DSM 18936</strain>
    </source>
</reference>
<keyword evidence="4 13" id="KW-0808">Transferase</keyword>
<keyword evidence="9" id="KW-0627">Porphyrin biosynthesis</keyword>
<dbReference type="InterPro" id="IPR035996">
    <property type="entry name" value="4pyrrol_Methylase_sf"/>
</dbReference>
<comment type="similarity">
    <text evidence="13">Belongs to the precorrin methyltransferase family.</text>
</comment>
<feature type="domain" description="Siroheme synthase central" evidence="15">
    <location>
        <begin position="119"/>
        <end position="145"/>
    </location>
</feature>
<keyword evidence="17" id="KW-1185">Reference proteome</keyword>
<evidence type="ECO:0000313" key="17">
    <source>
        <dbReference type="Proteomes" id="UP000294558"/>
    </source>
</evidence>
<evidence type="ECO:0000256" key="10">
    <source>
        <dbReference type="ARBA" id="ARBA00023268"/>
    </source>
</evidence>
<comment type="pathway">
    <text evidence="1">Porphyrin-containing compound metabolism; siroheme biosynthesis; sirohydrochlorin from precorrin-2: step 1/1.</text>
</comment>
<dbReference type="Pfam" id="PF14824">
    <property type="entry name" value="Sirohm_synth_M"/>
    <property type="match status" value="1"/>
</dbReference>
<dbReference type="Proteomes" id="UP000294558">
    <property type="component" value="Unassembled WGS sequence"/>
</dbReference>
<dbReference type="OrthoDB" id="9815856at2"/>
<evidence type="ECO:0000259" key="15">
    <source>
        <dbReference type="Pfam" id="PF14824"/>
    </source>
</evidence>
<feature type="active site" description="Proton acceptor" evidence="12">
    <location>
        <position position="250"/>
    </location>
</feature>
<dbReference type="GO" id="GO:0004851">
    <property type="term" value="F:uroporphyrin-III C-methyltransferase activity"/>
    <property type="evidence" value="ECO:0007669"/>
    <property type="project" value="InterPro"/>
</dbReference>
<dbReference type="InterPro" id="IPR003043">
    <property type="entry name" value="Uropor_MeTrfase_CS"/>
</dbReference>
<evidence type="ECO:0000256" key="3">
    <source>
        <dbReference type="ARBA" id="ARBA00022603"/>
    </source>
</evidence>
<evidence type="ECO:0000256" key="2">
    <source>
        <dbReference type="ARBA" id="ARBA00022573"/>
    </source>
</evidence>
<dbReference type="GO" id="GO:0019354">
    <property type="term" value="P:siroheme biosynthetic process"/>
    <property type="evidence" value="ECO:0007669"/>
    <property type="project" value="UniProtKB-UniPathway"/>
</dbReference>
<keyword evidence="3 13" id="KW-0489">Methyltransferase</keyword>
<keyword evidence="7" id="KW-0520">NAD</keyword>
<feature type="domain" description="Tetrapyrrole methylase" evidence="14">
    <location>
        <begin position="219"/>
        <end position="427"/>
    </location>
</feature>
<dbReference type="PANTHER" id="PTHR45790">
    <property type="entry name" value="SIROHEME SYNTHASE-RELATED"/>
    <property type="match status" value="1"/>
</dbReference>
<dbReference type="NCBIfam" id="NF007922">
    <property type="entry name" value="PRK10637.1"/>
    <property type="match status" value="1"/>
</dbReference>
<sequence length="466" mass="49020">MNRYLLAWDLTDRRVLVAGAGTIAEGKVETLRTAGARLVVVGREATPRLRELAADGTIELAERGVRRRDVLGARLVVAATDDRRVNRRVRRWAHAVRAVVNVVDDPALCDVTVPATVQRGPATIAISTDGSSPATARLLREEIERAVPPGVGELVDQASIARRRIRHAGEYRYDYAAWRQRLLEPGLEAVHAGRLDAIRELRHRFEIGFAAPTPIRSGRVTLVGAGPGGADLITVRGARALATADVVVYDRLADPALLDLAPVVAERIPVGKAKGSGTPQDDINELLIRKAADGSHVVRLKGGDPFVFGRGSEECEAVTAAGLPCEVVPGVSSSLAAPALAGIPVTERSVAASFTVVSGHRAADEAHDWEALARSGSTLVVLMGATTAPEIASALIDGGRPDDEPVAIVHAAGTESQRSMHLTLDALRADGCPFPAPCVIVIGPVARTRDVHATGAAEAMIAADAV</sequence>
<keyword evidence="6" id="KW-0560">Oxidoreductase</keyword>
<gene>
    <name evidence="16" type="ORF">BDK89_3803</name>
</gene>
<dbReference type="NCBIfam" id="NF004790">
    <property type="entry name" value="PRK06136.1"/>
    <property type="match status" value="1"/>
</dbReference>
<dbReference type="Gene3D" id="3.40.50.720">
    <property type="entry name" value="NAD(P)-binding Rossmann-like Domain"/>
    <property type="match status" value="1"/>
</dbReference>
<dbReference type="InterPro" id="IPR012409">
    <property type="entry name" value="Sirohaem_synth"/>
</dbReference>
<evidence type="ECO:0000256" key="8">
    <source>
        <dbReference type="ARBA" id="ARBA00023239"/>
    </source>
</evidence>
<evidence type="ECO:0000256" key="1">
    <source>
        <dbReference type="ARBA" id="ARBA00005010"/>
    </source>
</evidence>
<dbReference type="FunFam" id="3.40.1010.10:FF:000001">
    <property type="entry name" value="Siroheme synthase"/>
    <property type="match status" value="1"/>
</dbReference>
<accession>A0A4R7I5U1</accession>
<dbReference type="CDD" id="cd11642">
    <property type="entry name" value="SUMT"/>
    <property type="match status" value="1"/>
</dbReference>
<dbReference type="InterPro" id="IPR014777">
    <property type="entry name" value="4pyrrole_Mease_sub1"/>
</dbReference>
<dbReference type="GO" id="GO:0051266">
    <property type="term" value="F:sirohydrochlorin ferrochelatase activity"/>
    <property type="evidence" value="ECO:0007669"/>
    <property type="project" value="InterPro"/>
</dbReference>
<evidence type="ECO:0000256" key="12">
    <source>
        <dbReference type="PIRSR" id="PIRSR036426-1"/>
    </source>
</evidence>
<evidence type="ECO:0000256" key="5">
    <source>
        <dbReference type="ARBA" id="ARBA00022691"/>
    </source>
</evidence>
<dbReference type="GO" id="GO:0009236">
    <property type="term" value="P:cobalamin biosynthetic process"/>
    <property type="evidence" value="ECO:0007669"/>
    <property type="project" value="UniProtKB-KW"/>
</dbReference>
<dbReference type="SUPFAM" id="SSF53790">
    <property type="entry name" value="Tetrapyrrole methylase"/>
    <property type="match status" value="1"/>
</dbReference>
<dbReference type="InterPro" id="IPR006366">
    <property type="entry name" value="CobA/CysG_C"/>
</dbReference>
<dbReference type="AlphaFoldDB" id="A0A4R7I5U1"/>
<dbReference type="EMBL" id="SOAU01000001">
    <property type="protein sequence ID" value="TDT18186.1"/>
    <property type="molecule type" value="Genomic_DNA"/>
</dbReference>
<dbReference type="InterPro" id="IPR050161">
    <property type="entry name" value="Siro_Cobalamin_biosynth"/>
</dbReference>
<dbReference type="PIRSF" id="PIRSF036426">
    <property type="entry name" value="Sirohaem_synth"/>
    <property type="match status" value="1"/>
</dbReference>
<keyword evidence="2" id="KW-0169">Cobalamin biosynthesis</keyword>
<keyword evidence="8" id="KW-0456">Lyase</keyword>
<dbReference type="Gene3D" id="3.30.950.10">
    <property type="entry name" value="Methyltransferase, Cobalt-precorrin-4 Transmethylase, Domain 2"/>
    <property type="match status" value="1"/>
</dbReference>
<dbReference type="InterPro" id="IPR036291">
    <property type="entry name" value="NAD(P)-bd_dom_sf"/>
</dbReference>
<dbReference type="NCBIfam" id="TIGR01470">
    <property type="entry name" value="cysG_Nterm"/>
    <property type="match status" value="1"/>
</dbReference>
<evidence type="ECO:0000256" key="4">
    <source>
        <dbReference type="ARBA" id="ARBA00022679"/>
    </source>
</evidence>
<dbReference type="InterPro" id="IPR028281">
    <property type="entry name" value="Sirohaem_synthase_central"/>
</dbReference>
<dbReference type="GO" id="GO:0043115">
    <property type="term" value="F:precorrin-2 dehydrogenase activity"/>
    <property type="evidence" value="ECO:0007669"/>
    <property type="project" value="UniProtKB-EC"/>
</dbReference>
<dbReference type="PANTHER" id="PTHR45790:SF3">
    <property type="entry name" value="S-ADENOSYL-L-METHIONINE-DEPENDENT UROPORPHYRINOGEN III METHYLTRANSFERASE, CHLOROPLASTIC"/>
    <property type="match status" value="1"/>
</dbReference>
<feature type="active site" description="Proton donor" evidence="12">
    <location>
        <position position="272"/>
    </location>
</feature>
<dbReference type="NCBIfam" id="TIGR01469">
    <property type="entry name" value="cobA_cysG_Cterm"/>
    <property type="match status" value="1"/>
</dbReference>
<evidence type="ECO:0000259" key="14">
    <source>
        <dbReference type="Pfam" id="PF00590"/>
    </source>
</evidence>
<dbReference type="Gene3D" id="3.40.1010.10">
    <property type="entry name" value="Cobalt-precorrin-4 Transmethylase, Domain 1"/>
    <property type="match status" value="1"/>
</dbReference>
<keyword evidence="5" id="KW-0949">S-adenosyl-L-methionine</keyword>
<dbReference type="PROSITE" id="PS00840">
    <property type="entry name" value="SUMT_2"/>
    <property type="match status" value="1"/>
</dbReference>